<feature type="coiled-coil region" evidence="1">
    <location>
        <begin position="808"/>
        <end position="867"/>
    </location>
</feature>
<dbReference type="Pfam" id="PF14643">
    <property type="entry name" value="DUF4455"/>
    <property type="match status" value="1"/>
</dbReference>
<dbReference type="InterPro" id="IPR028089">
    <property type="entry name" value="DUF4455"/>
</dbReference>
<feature type="region of interest" description="Disordered" evidence="2">
    <location>
        <begin position="528"/>
        <end position="603"/>
    </location>
</feature>
<feature type="compositionally biased region" description="Polar residues" evidence="2">
    <location>
        <begin position="572"/>
        <end position="586"/>
    </location>
</feature>
<evidence type="ECO:0000259" key="3">
    <source>
        <dbReference type="Pfam" id="PF14643"/>
    </source>
</evidence>
<evidence type="ECO:0000313" key="4">
    <source>
        <dbReference type="EMBL" id="PRP88373.1"/>
    </source>
</evidence>
<dbReference type="AlphaFoldDB" id="A0A2P6NWN7"/>
<feature type="domain" description="DUF4455" evidence="3">
    <location>
        <begin position="63"/>
        <end position="524"/>
    </location>
</feature>
<protein>
    <recommendedName>
        <fullName evidence="3">DUF4455 domain-containing protein</fullName>
    </recommendedName>
</protein>
<organism evidence="4 5">
    <name type="scientific">Planoprotostelium fungivorum</name>
    <dbReference type="NCBI Taxonomy" id="1890364"/>
    <lineage>
        <taxon>Eukaryota</taxon>
        <taxon>Amoebozoa</taxon>
        <taxon>Evosea</taxon>
        <taxon>Variosea</taxon>
        <taxon>Cavosteliida</taxon>
        <taxon>Cavosteliaceae</taxon>
        <taxon>Planoprotostelium</taxon>
    </lineage>
</organism>
<dbReference type="InParanoid" id="A0A2P6NWN7"/>
<accession>A0A2P6NWN7</accession>
<keyword evidence="1" id="KW-0175">Coiled coil</keyword>
<gene>
    <name evidence="4" type="ORF">PROFUN_03287</name>
</gene>
<feature type="coiled-coil region" evidence="1">
    <location>
        <begin position="133"/>
        <end position="160"/>
    </location>
</feature>
<evidence type="ECO:0000256" key="1">
    <source>
        <dbReference type="SAM" id="Coils"/>
    </source>
</evidence>
<comment type="caution">
    <text evidence="4">The sequence shown here is derived from an EMBL/GenBank/DDBJ whole genome shotgun (WGS) entry which is preliminary data.</text>
</comment>
<evidence type="ECO:0000256" key="2">
    <source>
        <dbReference type="SAM" id="MobiDB-lite"/>
    </source>
</evidence>
<proteinExistence type="predicted"/>
<dbReference type="Proteomes" id="UP000241769">
    <property type="component" value="Unassembled WGS sequence"/>
</dbReference>
<dbReference type="EMBL" id="MDYQ01000011">
    <property type="protein sequence ID" value="PRP88373.1"/>
    <property type="molecule type" value="Genomic_DNA"/>
</dbReference>
<feature type="compositionally biased region" description="Basic residues" evidence="2">
    <location>
        <begin position="1076"/>
        <end position="1092"/>
    </location>
</feature>
<evidence type="ECO:0000313" key="5">
    <source>
        <dbReference type="Proteomes" id="UP000241769"/>
    </source>
</evidence>
<reference evidence="4 5" key="1">
    <citation type="journal article" date="2018" name="Genome Biol. Evol.">
        <title>Multiple Roots of Fruiting Body Formation in Amoebozoa.</title>
        <authorList>
            <person name="Hillmann F."/>
            <person name="Forbes G."/>
            <person name="Novohradska S."/>
            <person name="Ferling I."/>
            <person name="Riege K."/>
            <person name="Groth M."/>
            <person name="Westermann M."/>
            <person name="Marz M."/>
            <person name="Spaller T."/>
            <person name="Winckler T."/>
            <person name="Schaap P."/>
            <person name="Glockner G."/>
        </authorList>
    </citation>
    <scope>NUCLEOTIDE SEQUENCE [LARGE SCALE GENOMIC DNA]</scope>
    <source>
        <strain evidence="4 5">Jena</strain>
    </source>
</reference>
<keyword evidence="5" id="KW-1185">Reference proteome</keyword>
<feature type="region of interest" description="Disordered" evidence="2">
    <location>
        <begin position="1047"/>
        <end position="1092"/>
    </location>
</feature>
<name>A0A2P6NWN7_9EUKA</name>
<sequence>MRTARRTAGNADGDGPLEQRLMETAAIQRLDDDYGELHKKGSSNHSDQFLKKIERAQDDMRQSVMSAYETNRSNINLDLASKLKELLDRFQESLANSVKALTFALNEELSEENLPIIPLSSLDDIQHRVNDNIDQQRIMIRGLEMELDGIEDERRQRIEQEMKELYIQLSQIRHPHPVDCVTPLKEEIFQLNIAIIANSQNHHSIIHKLSTDHIRFAQRCLNTWTVKQKRCRQIQHQLLLTSMKEIIKEYQTSPYRSGIIQNTSLALSTVHEDLMEKFEDIPTYSPKCEGTWNMEEWIRGLNSALNEQETIHKKFLGELTALEDGMEANLRVSLSEFQEKTRQLAAEPPEVLNSIYEEFTADTNKRTTEARELIQQLSESLLIQCESLHPLVWLNGFCTDRTSKVQIDWMIKMVEGGVQLFTRHKHHLRSLRTEAETEYKRQTDLHLEALAQKKLQMQVMLGDIVQQHSDPSESSKDEVVTSAEQELLAFKEKMIQEVFEKYIHHVREEMPSYEKKVLSHFGVEAEIIPPPTANHPTRSHTPAWSKRALDPPSHSAVSPATPLVQDRPLPSESDNNLASRSVSNVSKETHGNDHAKVRKSGPVRPKNISTQLLYNAVMHNPNAIECHSGNRYTLKSKSPETIPNFLKPPPTEEMKPAATTVKTSARGARKDDKKRVVPSKSKTLENPAVEETVEQISVTNLLNLVKIPTLDGKPIIELKFIDDSTIERFRRVLVLNYLNDTEVETSDHTIEDEISWAFSIENELQSGSHDLEQTLRDMKKTFGQSMEDAAEERRLSLERHKKNFGSFRENLTLRLQKANLQVAKFVKEAEFHVKTFVDNQMVLRTQIEDIQKNLDTEMSTIKLKREEEARIAHDKRVEEDKAIAALQKMKRTTSKLKKMDSSVGTPVTPSTPQTVAPLQLPTESANSVTILPAAAVTVIAPRASVSTIVMHPLSQKISSIQRNLNLNKNAFLSQWQNRSRALIRDVQLAEKNIAEFSKQYTEKIHNESSLYSETDMESFHQESGEFVNDMLSKHKEITEQINQTISSMNAQAEKVSKKHEPPPPPEPTPAADPRKKGPKSGAKKKVATKQTS</sequence>